<evidence type="ECO:0000256" key="1">
    <source>
        <dbReference type="SAM" id="Phobius"/>
    </source>
</evidence>
<keyword evidence="1" id="KW-0472">Membrane</keyword>
<organism evidence="2 3">
    <name type="scientific">Diploptera punctata</name>
    <name type="common">Pacific beetle cockroach</name>
    <dbReference type="NCBI Taxonomy" id="6984"/>
    <lineage>
        <taxon>Eukaryota</taxon>
        <taxon>Metazoa</taxon>
        <taxon>Ecdysozoa</taxon>
        <taxon>Arthropoda</taxon>
        <taxon>Hexapoda</taxon>
        <taxon>Insecta</taxon>
        <taxon>Pterygota</taxon>
        <taxon>Neoptera</taxon>
        <taxon>Polyneoptera</taxon>
        <taxon>Dictyoptera</taxon>
        <taxon>Blattodea</taxon>
        <taxon>Blaberoidea</taxon>
        <taxon>Blaberidae</taxon>
        <taxon>Diplopterinae</taxon>
        <taxon>Diploptera</taxon>
    </lineage>
</organism>
<dbReference type="EMBL" id="JASPKZ010001978">
    <property type="protein sequence ID" value="KAJ9596610.1"/>
    <property type="molecule type" value="Genomic_DNA"/>
</dbReference>
<feature type="non-terminal residue" evidence="2">
    <location>
        <position position="72"/>
    </location>
</feature>
<gene>
    <name evidence="2" type="ORF">L9F63_012369</name>
</gene>
<reference evidence="2" key="1">
    <citation type="journal article" date="2023" name="IScience">
        <title>Live-bearing cockroach genome reveals convergent evolutionary mechanisms linked to viviparity in insects and beyond.</title>
        <authorList>
            <person name="Fouks B."/>
            <person name="Harrison M.C."/>
            <person name="Mikhailova A.A."/>
            <person name="Marchal E."/>
            <person name="English S."/>
            <person name="Carruthers M."/>
            <person name="Jennings E.C."/>
            <person name="Chiamaka E.L."/>
            <person name="Frigard R.A."/>
            <person name="Pippel M."/>
            <person name="Attardo G.M."/>
            <person name="Benoit J.B."/>
            <person name="Bornberg-Bauer E."/>
            <person name="Tobe S.S."/>
        </authorList>
    </citation>
    <scope>NUCLEOTIDE SEQUENCE</scope>
    <source>
        <strain evidence="2">Stay&amp;Tobe</strain>
    </source>
</reference>
<protein>
    <submittedName>
        <fullName evidence="2">Uncharacterized protein</fullName>
    </submittedName>
</protein>
<keyword evidence="3" id="KW-1185">Reference proteome</keyword>
<evidence type="ECO:0000313" key="3">
    <source>
        <dbReference type="Proteomes" id="UP001233999"/>
    </source>
</evidence>
<proteinExistence type="predicted"/>
<sequence length="72" mass="8733">FKIKTAREFTHGFNYSNIEEILLYFLRFYIKETSPHIGASLKYISHLQLLPLNYLYIYVNICFYSWISIIFN</sequence>
<name>A0AAD8ADB2_DIPPU</name>
<feature type="transmembrane region" description="Helical" evidence="1">
    <location>
        <begin position="52"/>
        <end position="71"/>
    </location>
</feature>
<accession>A0AAD8ADB2</accession>
<dbReference type="AlphaFoldDB" id="A0AAD8ADB2"/>
<keyword evidence="1" id="KW-1133">Transmembrane helix</keyword>
<keyword evidence="1" id="KW-0812">Transmembrane</keyword>
<dbReference type="Proteomes" id="UP001233999">
    <property type="component" value="Unassembled WGS sequence"/>
</dbReference>
<comment type="caution">
    <text evidence="2">The sequence shown here is derived from an EMBL/GenBank/DDBJ whole genome shotgun (WGS) entry which is preliminary data.</text>
</comment>
<evidence type="ECO:0000313" key="2">
    <source>
        <dbReference type="EMBL" id="KAJ9596610.1"/>
    </source>
</evidence>
<feature type="non-terminal residue" evidence="2">
    <location>
        <position position="1"/>
    </location>
</feature>
<reference evidence="2" key="2">
    <citation type="submission" date="2023-05" db="EMBL/GenBank/DDBJ databases">
        <authorList>
            <person name="Fouks B."/>
        </authorList>
    </citation>
    <scope>NUCLEOTIDE SEQUENCE</scope>
    <source>
        <strain evidence="2">Stay&amp;Tobe</strain>
        <tissue evidence="2">Testes</tissue>
    </source>
</reference>